<dbReference type="EMBL" id="JALKCH010000008">
    <property type="protein sequence ID" value="MCK0198025.1"/>
    <property type="molecule type" value="Genomic_DNA"/>
</dbReference>
<gene>
    <name evidence="2" type="ORF">MWN34_14010</name>
</gene>
<dbReference type="RefSeq" id="WP_247029915.1">
    <property type="nucleotide sequence ID" value="NZ_JALKCH010000008.1"/>
</dbReference>
<keyword evidence="1" id="KW-0812">Transmembrane</keyword>
<feature type="transmembrane region" description="Helical" evidence="1">
    <location>
        <begin position="21"/>
        <end position="50"/>
    </location>
</feature>
<evidence type="ECO:0000313" key="3">
    <source>
        <dbReference type="Proteomes" id="UP001203284"/>
    </source>
</evidence>
<dbReference type="InterPro" id="IPR009937">
    <property type="entry name" value="Phage_holin_3_6"/>
</dbReference>
<keyword evidence="1" id="KW-0472">Membrane</keyword>
<evidence type="ECO:0000313" key="2">
    <source>
        <dbReference type="EMBL" id="MCK0198025.1"/>
    </source>
</evidence>
<reference evidence="2 3" key="1">
    <citation type="submission" date="2022-04" db="EMBL/GenBank/DDBJ databases">
        <authorList>
            <person name="Grouzdev D.S."/>
            <person name="Pantiukh K.S."/>
            <person name="Krutkina M.S."/>
        </authorList>
    </citation>
    <scope>NUCLEOTIDE SEQUENCE [LARGE SCALE GENOMIC DNA]</scope>
    <source>
        <strain evidence="2 3">6x-1</strain>
    </source>
</reference>
<keyword evidence="1" id="KW-1133">Transmembrane helix</keyword>
<evidence type="ECO:0000256" key="1">
    <source>
        <dbReference type="SAM" id="Phobius"/>
    </source>
</evidence>
<dbReference type="Pfam" id="PF07332">
    <property type="entry name" value="Phage_holin_3_6"/>
    <property type="match status" value="1"/>
</dbReference>
<comment type="caution">
    <text evidence="2">The sequence shown here is derived from an EMBL/GenBank/DDBJ whole genome shotgun (WGS) entry which is preliminary data.</text>
</comment>
<keyword evidence="3" id="KW-1185">Reference proteome</keyword>
<sequence>MFQTLFGLVGIELRITARRAAITALLIGLGGVLLAFTLGGLLVAAFIALADAYGPIEAALLIAAGAFLVGAILLVLGFLRLKRPVARTASPLGGLAAMVMPRASVAPDSMSARMASGAAVPPVTPVGSRRGPLKVTTVVGITVGALIAGVALGRRI</sequence>
<feature type="transmembrane region" description="Helical" evidence="1">
    <location>
        <begin position="56"/>
        <end position="79"/>
    </location>
</feature>
<proteinExistence type="predicted"/>
<organism evidence="2 3">
    <name type="scientific">Ancylobacter crimeensis</name>
    <dbReference type="NCBI Taxonomy" id="2579147"/>
    <lineage>
        <taxon>Bacteria</taxon>
        <taxon>Pseudomonadati</taxon>
        <taxon>Pseudomonadota</taxon>
        <taxon>Alphaproteobacteria</taxon>
        <taxon>Hyphomicrobiales</taxon>
        <taxon>Xanthobacteraceae</taxon>
        <taxon>Ancylobacter</taxon>
    </lineage>
</organism>
<name>A0ABT0DDI0_9HYPH</name>
<protein>
    <submittedName>
        <fullName evidence="2">Phage holin family protein</fullName>
    </submittedName>
</protein>
<dbReference type="Proteomes" id="UP001203284">
    <property type="component" value="Unassembled WGS sequence"/>
</dbReference>
<accession>A0ABT0DDI0</accession>